<dbReference type="OrthoDB" id="10057603at2759"/>
<dbReference type="PANTHER" id="PTHR19134">
    <property type="entry name" value="RECEPTOR-TYPE TYROSINE-PROTEIN PHOSPHATASE"/>
    <property type="match status" value="1"/>
</dbReference>
<dbReference type="SMART" id="SM00404">
    <property type="entry name" value="PTPc_motif"/>
    <property type="match status" value="1"/>
</dbReference>
<feature type="compositionally biased region" description="Polar residues" evidence="1">
    <location>
        <begin position="130"/>
        <end position="150"/>
    </location>
</feature>
<dbReference type="InterPro" id="IPR029021">
    <property type="entry name" value="Prot-tyrosine_phosphatase-like"/>
</dbReference>
<keyword evidence="2" id="KW-0472">Membrane</keyword>
<feature type="compositionally biased region" description="Low complexity" evidence="1">
    <location>
        <begin position="533"/>
        <end position="559"/>
    </location>
</feature>
<dbReference type="CDD" id="cd00047">
    <property type="entry name" value="PTPc"/>
    <property type="match status" value="1"/>
</dbReference>
<feature type="region of interest" description="Disordered" evidence="1">
    <location>
        <begin position="526"/>
        <end position="566"/>
    </location>
</feature>
<evidence type="ECO:0000256" key="1">
    <source>
        <dbReference type="SAM" id="MobiDB-lite"/>
    </source>
</evidence>
<dbReference type="PROSITE" id="PS51257">
    <property type="entry name" value="PROKAR_LIPOPROTEIN"/>
    <property type="match status" value="1"/>
</dbReference>
<dbReference type="InterPro" id="IPR050348">
    <property type="entry name" value="Protein-Tyr_Phosphatase"/>
</dbReference>
<keyword evidence="7" id="KW-1185">Reference proteome</keyword>
<feature type="region of interest" description="Disordered" evidence="1">
    <location>
        <begin position="42"/>
        <end position="150"/>
    </location>
</feature>
<evidence type="ECO:0000259" key="4">
    <source>
        <dbReference type="PROSITE" id="PS50055"/>
    </source>
</evidence>
<evidence type="ECO:0000259" key="5">
    <source>
        <dbReference type="PROSITE" id="PS50056"/>
    </source>
</evidence>
<evidence type="ECO:0000256" key="2">
    <source>
        <dbReference type="SAM" id="Phobius"/>
    </source>
</evidence>
<dbReference type="InterPro" id="IPR000387">
    <property type="entry name" value="Tyr_Pase_dom"/>
</dbReference>
<sequence>MLKTCLYVYIVLVSCYNYALSNVLPTSGRPLNLPPDLIDAVSRHDHGSSSVETDPGFPGVRYAPKLDTPDVNQGSYTDNSELRHNDAAELPEIGSDRYDRELSAENRTLKGKDHGPSHNKRDIEAASSYEDGSSWQGIDLSSETHTNDTSDTGILFDTMHGNDDQPIEQHAGGFQSTNTVREPEHRPFLLDSSVEKVSPQLPTLSTRTTPRMNALLEHGVDHINVDESGLPGYIDNHHIENEERHSNANLQEQTNKMLQTTEENTPAVRESSNELGHIAYLSNGGPEYESSHQTHSEFGDSHTGVDVPIDKGVHVTPGYIVNASNQWTTSNLTNRPSIEIRNITIEKIAILPTPASTESNGRVEPTDDHRNIPVVDHGHGNIAIIDGNSEELTGHAAGHETEGHEAGTHEHTGDGHLVPGEGHIESHTTIPAPGGVAKPDKEEGKEWDIKPTTRSTNYNASTEALTLRVLEPSKESIEPTLSYESHNDSSYPARHMPSFYSDYEYDSDFYFITDFLSGERNTAVVSGTTSENTSPILTSTHSTITSSSVTSMVNPSSSPRDTASTTISETNHKVLFSTKTSESTEQSLDTFQSSEMVPSFYSSARTGTNTELSERTRHIPEQTQYLEPSSFRYNFVSSSTSILHYTQTPSTALTSASSSSRYSGELTDTLPSDSGVLTISTSPPSIATSVPLQEQRTIIATPSQTLYVTQMTDTPDQNSESHRNVTNFVTIPFIAKNESTHHSEEPERELIPTTMSSVNQNATTRPGVTQPFLGNTTTTTTIFTMAVNTSRRTLKPFSRISLPPILTEFTRLTSAASLPNTSVSSLVTGNQVVSSTTTPVGRTTKKTGTTKDKDEPDVGGNDGRVTARPAHKSTLGPDVSLSPPVFIQISLRMSWVQFCSAKTNFISTLSEILSVKKDVSLTIEQIKIPNLPMEYCPTDLNPLLLDSDAPGEITVEMYIVDRAGKVDITLTVDASSVLEKGFRDSTSIFKDKIVTVTLQRLHTSPPDPVVNTSQKAHSGVTMVIIIASVGGVCCVMLVVLQVVLLHRRVKAKKARFFVSQQPSIHSLDHVALGAIPKSRPGSGYWNPALADTAELPEIAEYSHTMSYSALANFCMDEAAVQAEFQTIPECTVDSSSVPVGVEDKNRFANVLPHKHSRVKLQTDDVNTSDYINANYVNGYMGERKVYIATQSPLVNTVNDFWRMVWQEQSRVVLTLNPLGANGKPKQSTCYWPDSLNTDQRREFSDLIVTLKKRDEQRDYVDCTLEILDIERNLKRQVHHFQLTCWPDTRPPEPLSLVKFVLDTRPHYENSRKPVIINCGPGTGRTCTLIALDTCMRMFEDQRRVDVFGCVHRLRGERAGAVQTREQYLLLYQALNEYAVILNSPSVSTRSSVITLHAML</sequence>
<accession>A0A9D4KD99</accession>
<dbReference type="InterPro" id="IPR003595">
    <property type="entry name" value="Tyr_Pase_cat"/>
</dbReference>
<feature type="domain" description="Tyrosine-protein phosphatase" evidence="4">
    <location>
        <begin position="1143"/>
        <end position="1377"/>
    </location>
</feature>
<feature type="compositionally biased region" description="Basic and acidic residues" evidence="1">
    <location>
        <begin position="94"/>
        <end position="124"/>
    </location>
</feature>
<keyword evidence="3" id="KW-0732">Signal</keyword>
<evidence type="ECO:0000313" key="6">
    <source>
        <dbReference type="EMBL" id="KAH3837727.1"/>
    </source>
</evidence>
<dbReference type="PANTHER" id="PTHR19134:SF449">
    <property type="entry name" value="TYROSINE-PROTEIN PHOSPHATASE 1"/>
    <property type="match status" value="1"/>
</dbReference>
<dbReference type="PROSITE" id="PS50055">
    <property type="entry name" value="TYR_PHOSPHATASE_PTP"/>
    <property type="match status" value="1"/>
</dbReference>
<dbReference type="InterPro" id="IPR000242">
    <property type="entry name" value="PTP_cat"/>
</dbReference>
<feature type="compositionally biased region" description="Polar residues" evidence="1">
    <location>
        <begin position="70"/>
        <end position="79"/>
    </location>
</feature>
<dbReference type="GO" id="GO:0004725">
    <property type="term" value="F:protein tyrosine phosphatase activity"/>
    <property type="evidence" value="ECO:0007669"/>
    <property type="project" value="InterPro"/>
</dbReference>
<keyword evidence="2" id="KW-1133">Transmembrane helix</keyword>
<dbReference type="PROSITE" id="PS50056">
    <property type="entry name" value="TYR_PHOSPHATASE_2"/>
    <property type="match status" value="1"/>
</dbReference>
<reference evidence="6" key="1">
    <citation type="journal article" date="2019" name="bioRxiv">
        <title>The Genome of the Zebra Mussel, Dreissena polymorpha: A Resource for Invasive Species Research.</title>
        <authorList>
            <person name="McCartney M.A."/>
            <person name="Auch B."/>
            <person name="Kono T."/>
            <person name="Mallez S."/>
            <person name="Zhang Y."/>
            <person name="Obille A."/>
            <person name="Becker A."/>
            <person name="Abrahante J.E."/>
            <person name="Garbe J."/>
            <person name="Badalamenti J.P."/>
            <person name="Herman A."/>
            <person name="Mangelson H."/>
            <person name="Liachko I."/>
            <person name="Sullivan S."/>
            <person name="Sone E.D."/>
            <person name="Koren S."/>
            <person name="Silverstein K.A.T."/>
            <person name="Beckman K.B."/>
            <person name="Gohl D.M."/>
        </authorList>
    </citation>
    <scope>NUCLEOTIDE SEQUENCE</scope>
    <source>
        <strain evidence="6">Duluth1</strain>
        <tissue evidence="6">Whole animal</tissue>
    </source>
</reference>
<name>A0A9D4KD99_DREPO</name>
<evidence type="ECO:0000256" key="3">
    <source>
        <dbReference type="SAM" id="SignalP"/>
    </source>
</evidence>
<organism evidence="6 7">
    <name type="scientific">Dreissena polymorpha</name>
    <name type="common">Zebra mussel</name>
    <name type="synonym">Mytilus polymorpha</name>
    <dbReference type="NCBI Taxonomy" id="45954"/>
    <lineage>
        <taxon>Eukaryota</taxon>
        <taxon>Metazoa</taxon>
        <taxon>Spiralia</taxon>
        <taxon>Lophotrochozoa</taxon>
        <taxon>Mollusca</taxon>
        <taxon>Bivalvia</taxon>
        <taxon>Autobranchia</taxon>
        <taxon>Heteroconchia</taxon>
        <taxon>Euheterodonta</taxon>
        <taxon>Imparidentia</taxon>
        <taxon>Neoheterodontei</taxon>
        <taxon>Myida</taxon>
        <taxon>Dreissenoidea</taxon>
        <taxon>Dreissenidae</taxon>
        <taxon>Dreissena</taxon>
    </lineage>
</organism>
<dbReference type="Pfam" id="PF00102">
    <property type="entry name" value="Y_phosphatase"/>
    <property type="match status" value="1"/>
</dbReference>
<dbReference type="Gene3D" id="3.90.190.10">
    <property type="entry name" value="Protein tyrosine phosphatase superfamily"/>
    <property type="match status" value="1"/>
</dbReference>
<dbReference type="Proteomes" id="UP000828390">
    <property type="component" value="Unassembled WGS sequence"/>
</dbReference>
<feature type="signal peptide" evidence="3">
    <location>
        <begin position="1"/>
        <end position="21"/>
    </location>
</feature>
<feature type="region of interest" description="Disordered" evidence="1">
    <location>
        <begin position="834"/>
        <end position="874"/>
    </location>
</feature>
<evidence type="ECO:0000313" key="7">
    <source>
        <dbReference type="Proteomes" id="UP000828390"/>
    </source>
</evidence>
<dbReference type="SUPFAM" id="SSF52799">
    <property type="entry name" value="(Phosphotyrosine protein) phosphatases II"/>
    <property type="match status" value="1"/>
</dbReference>
<dbReference type="EMBL" id="JAIWYP010000004">
    <property type="protein sequence ID" value="KAH3837727.1"/>
    <property type="molecule type" value="Genomic_DNA"/>
</dbReference>
<gene>
    <name evidence="6" type="ORF">DPMN_111128</name>
</gene>
<keyword evidence="2" id="KW-0812">Transmembrane</keyword>
<feature type="chain" id="PRO_5039547424" evidence="3">
    <location>
        <begin position="22"/>
        <end position="1399"/>
    </location>
</feature>
<protein>
    <submittedName>
        <fullName evidence="6">Uncharacterized protein</fullName>
    </submittedName>
</protein>
<dbReference type="PRINTS" id="PR00700">
    <property type="entry name" value="PRTYPHPHTASE"/>
</dbReference>
<reference evidence="6" key="2">
    <citation type="submission" date="2020-11" db="EMBL/GenBank/DDBJ databases">
        <authorList>
            <person name="McCartney M.A."/>
            <person name="Auch B."/>
            <person name="Kono T."/>
            <person name="Mallez S."/>
            <person name="Becker A."/>
            <person name="Gohl D.M."/>
            <person name="Silverstein K.A.T."/>
            <person name="Koren S."/>
            <person name="Bechman K.B."/>
            <person name="Herman A."/>
            <person name="Abrahante J.E."/>
            <person name="Garbe J."/>
        </authorList>
    </citation>
    <scope>NUCLEOTIDE SEQUENCE</scope>
    <source>
        <strain evidence="6">Duluth1</strain>
        <tissue evidence="6">Whole animal</tissue>
    </source>
</reference>
<feature type="transmembrane region" description="Helical" evidence="2">
    <location>
        <begin position="1020"/>
        <end position="1045"/>
    </location>
</feature>
<comment type="caution">
    <text evidence="6">The sequence shown here is derived from an EMBL/GenBank/DDBJ whole genome shotgun (WGS) entry which is preliminary data.</text>
</comment>
<feature type="domain" description="Tyrosine specific protein phosphatases" evidence="5">
    <location>
        <begin position="1294"/>
        <end position="1368"/>
    </location>
</feature>
<proteinExistence type="predicted"/>
<dbReference type="SMART" id="SM00194">
    <property type="entry name" value="PTPc"/>
    <property type="match status" value="1"/>
</dbReference>